<dbReference type="InterPro" id="IPR029058">
    <property type="entry name" value="AB_hydrolase_fold"/>
</dbReference>
<name>A0A136WID5_9FIRM</name>
<keyword evidence="1 4" id="KW-0378">Hydrolase</keyword>
<dbReference type="SUPFAM" id="SSF53474">
    <property type="entry name" value="alpha/beta-Hydrolases"/>
    <property type="match status" value="1"/>
</dbReference>
<evidence type="ECO:0000313" key="4">
    <source>
        <dbReference type="EMBL" id="KXL54326.1"/>
    </source>
</evidence>
<protein>
    <submittedName>
        <fullName evidence="4">Haloacetate dehalogenase H-1</fullName>
        <ecNumber evidence="4">3.8.1.3</ecNumber>
    </submittedName>
</protein>
<dbReference type="EC" id="3.8.1.3" evidence="4"/>
<dbReference type="Pfam" id="PF00561">
    <property type="entry name" value="Abhydrolase_1"/>
    <property type="match status" value="1"/>
</dbReference>
<gene>
    <name evidence="4" type="primary">dehH1_2</name>
    <name evidence="3" type="synonym">dehH1_1</name>
    <name evidence="3" type="ORF">CLNEO_03020</name>
    <name evidence="4" type="ORF">CLNEO_04310</name>
</gene>
<comment type="caution">
    <text evidence="4">The sequence shown here is derived from an EMBL/GenBank/DDBJ whole genome shotgun (WGS) entry which is preliminary data.</text>
</comment>
<dbReference type="InterPro" id="IPR000639">
    <property type="entry name" value="Epox_hydrolase-like"/>
</dbReference>
<proteinExistence type="predicted"/>
<reference evidence="4 5" key="1">
    <citation type="submission" date="2016-01" db="EMBL/GenBank/DDBJ databases">
        <title>Genome sequence of Clostridium neopropionicum X4, DSM-3847.</title>
        <authorList>
            <person name="Poehlein A."/>
            <person name="Beck M.H."/>
            <person name="Bengelsdorf F.R."/>
            <person name="Daniel R."/>
            <person name="Duerre P."/>
        </authorList>
    </citation>
    <scope>NUCLEOTIDE SEQUENCE [LARGE SCALE GENOMIC DNA]</scope>
    <source>
        <strain evidence="4 5">DSM-3847</strain>
    </source>
</reference>
<dbReference type="InterPro" id="IPR000073">
    <property type="entry name" value="AB_hydrolase_1"/>
</dbReference>
<dbReference type="EMBL" id="LRVM01000001">
    <property type="protein sequence ID" value="KXL54201.1"/>
    <property type="molecule type" value="Genomic_DNA"/>
</dbReference>
<evidence type="ECO:0000259" key="2">
    <source>
        <dbReference type="Pfam" id="PF00561"/>
    </source>
</evidence>
<keyword evidence="5" id="KW-1185">Reference proteome</keyword>
<accession>A0A136WID5</accession>
<evidence type="ECO:0000313" key="5">
    <source>
        <dbReference type="Proteomes" id="UP000070539"/>
    </source>
</evidence>
<dbReference type="STRING" id="36847.CLNEO_03020"/>
<sequence length="291" mass="33220">MRLEGFQEIRINTGDVEINVNYAGGGKPILLLHGYPQTHMMWYNLAPRLVEQNYTVVVPDLRGYGDSEKPEGLEDHSNYSKRAMARDQVKVMEALGFEKFDLVGHDRGARVAHRLVLDYPERVTSCTMMDILPTYDMYHTTNMDFAKGYYHWFFLIQPVGIPEKLIGSDPAFYLRSLLEAWSRNKGCFHEQMVEEYARAFCLPGAVHATCEDYRAAATIDLTHDVEDRNKKIQVPLLVLWGEKGLVGKLYDVLGVWRERAKNVVGGPLPCGHFLPEEAPEETYGALMEFLK</sequence>
<dbReference type="PANTHER" id="PTHR43329">
    <property type="entry name" value="EPOXIDE HYDROLASE"/>
    <property type="match status" value="1"/>
</dbReference>
<dbReference type="RefSeq" id="WP_066083779.1">
    <property type="nucleotide sequence ID" value="NZ_LRVM01000001.1"/>
</dbReference>
<dbReference type="OrthoDB" id="9776303at2"/>
<dbReference type="PRINTS" id="PR00412">
    <property type="entry name" value="EPOXHYDRLASE"/>
</dbReference>
<dbReference type="Gene3D" id="3.40.50.1820">
    <property type="entry name" value="alpha/beta hydrolase"/>
    <property type="match status" value="1"/>
</dbReference>
<evidence type="ECO:0000256" key="1">
    <source>
        <dbReference type="ARBA" id="ARBA00022801"/>
    </source>
</evidence>
<evidence type="ECO:0000313" key="3">
    <source>
        <dbReference type="EMBL" id="KXL54201.1"/>
    </source>
</evidence>
<dbReference type="Proteomes" id="UP000070539">
    <property type="component" value="Unassembled WGS sequence"/>
</dbReference>
<organism evidence="4 5">
    <name type="scientific">Anaerotignum neopropionicum</name>
    <dbReference type="NCBI Taxonomy" id="36847"/>
    <lineage>
        <taxon>Bacteria</taxon>
        <taxon>Bacillati</taxon>
        <taxon>Bacillota</taxon>
        <taxon>Clostridia</taxon>
        <taxon>Lachnospirales</taxon>
        <taxon>Anaerotignaceae</taxon>
        <taxon>Anaerotignum</taxon>
    </lineage>
</organism>
<feature type="domain" description="AB hydrolase-1" evidence="2">
    <location>
        <begin position="27"/>
        <end position="279"/>
    </location>
</feature>
<dbReference type="EMBL" id="LRVM01000001">
    <property type="protein sequence ID" value="KXL54326.1"/>
    <property type="molecule type" value="Genomic_DNA"/>
</dbReference>
<dbReference type="GO" id="GO:0018785">
    <property type="term" value="F:haloacetate dehalogenase activity"/>
    <property type="evidence" value="ECO:0007669"/>
    <property type="project" value="UniProtKB-EC"/>
</dbReference>
<dbReference type="PRINTS" id="PR00111">
    <property type="entry name" value="ABHYDROLASE"/>
</dbReference>
<dbReference type="PATRIC" id="fig|36847.3.peg.375"/>
<dbReference type="AlphaFoldDB" id="A0A136WID5"/>